<feature type="transmembrane region" description="Helical" evidence="1">
    <location>
        <begin position="135"/>
        <end position="160"/>
    </location>
</feature>
<dbReference type="EMBL" id="QQSY01000006">
    <property type="protein sequence ID" value="RDI97223.1"/>
    <property type="molecule type" value="Genomic_DNA"/>
</dbReference>
<proteinExistence type="predicted"/>
<comment type="caution">
    <text evidence="2">The sequence shown here is derived from an EMBL/GenBank/DDBJ whole genome shotgun (WGS) entry which is preliminary data.</text>
</comment>
<keyword evidence="1" id="KW-1133">Transmembrane helix</keyword>
<protein>
    <submittedName>
        <fullName evidence="2">Uncharacterized protein</fullName>
    </submittedName>
</protein>
<keyword evidence="1" id="KW-0472">Membrane</keyword>
<organism evidence="2 3">
    <name type="scientific">Dyella solisilvae</name>
    <dbReference type="NCBI Taxonomy" id="1920168"/>
    <lineage>
        <taxon>Bacteria</taxon>
        <taxon>Pseudomonadati</taxon>
        <taxon>Pseudomonadota</taxon>
        <taxon>Gammaproteobacteria</taxon>
        <taxon>Lysobacterales</taxon>
        <taxon>Rhodanobacteraceae</taxon>
        <taxon>Dyella</taxon>
    </lineage>
</organism>
<gene>
    <name evidence="2" type="ORF">DVT68_17870</name>
</gene>
<feature type="transmembrane region" description="Helical" evidence="1">
    <location>
        <begin position="36"/>
        <end position="56"/>
    </location>
</feature>
<reference evidence="2 3" key="1">
    <citation type="submission" date="2018-07" db="EMBL/GenBank/DDBJ databases">
        <title>Dyella solisilvae sp. nov., isolated from the pine and broad-leaved mixed forest soil.</title>
        <authorList>
            <person name="Gao Z."/>
            <person name="Qiu L."/>
        </authorList>
    </citation>
    <scope>NUCLEOTIDE SEQUENCE [LARGE SCALE GENOMIC DNA]</scope>
    <source>
        <strain evidence="2 3">DHG54</strain>
    </source>
</reference>
<evidence type="ECO:0000313" key="3">
    <source>
        <dbReference type="Proteomes" id="UP000254711"/>
    </source>
</evidence>
<keyword evidence="1" id="KW-0812">Transmembrane</keyword>
<keyword evidence="3" id="KW-1185">Reference proteome</keyword>
<feature type="transmembrane region" description="Helical" evidence="1">
    <location>
        <begin position="68"/>
        <end position="90"/>
    </location>
</feature>
<feature type="transmembrane region" description="Helical" evidence="1">
    <location>
        <begin position="96"/>
        <end position="114"/>
    </location>
</feature>
<dbReference type="Proteomes" id="UP000254711">
    <property type="component" value="Unassembled WGS sequence"/>
</dbReference>
<evidence type="ECO:0000256" key="1">
    <source>
        <dbReference type="SAM" id="Phobius"/>
    </source>
</evidence>
<name>A0A370K3I0_9GAMM</name>
<evidence type="ECO:0000313" key="2">
    <source>
        <dbReference type="EMBL" id="RDI97223.1"/>
    </source>
</evidence>
<accession>A0A370K3I0</accession>
<dbReference type="AlphaFoldDB" id="A0A370K3I0"/>
<feature type="transmembrane region" description="Helical" evidence="1">
    <location>
        <begin position="12"/>
        <end position="30"/>
    </location>
</feature>
<feature type="transmembrane region" description="Helical" evidence="1">
    <location>
        <begin position="166"/>
        <end position="187"/>
    </location>
</feature>
<sequence>MADWPAWGRSAALLLAYALLAGGVWLMAVGGAAARFAGVLAVALSLPLLVHAGRAVARERSRASDRRYLREFMPAIVGYMLFMLYVWPLQKGMDPGWLKTALVLSPMLPVAGIIRASLRHVLASDERERRQHMEALAIGVVIVSLGSCALGFLGAARILVLDGATVLLFVYPAICITYGLACCFLTWRSYRA</sequence>